<feature type="transmembrane region" description="Helical" evidence="10">
    <location>
        <begin position="375"/>
        <end position="400"/>
    </location>
</feature>
<feature type="transmembrane region" description="Helical" evidence="10">
    <location>
        <begin position="26"/>
        <end position="46"/>
    </location>
</feature>
<keyword evidence="4 10" id="KW-1133">Transmembrane helix</keyword>
<evidence type="ECO:0000256" key="3">
    <source>
        <dbReference type="ARBA" id="ARBA00022692"/>
    </source>
</evidence>
<feature type="transmembrane region" description="Helical" evidence="10">
    <location>
        <begin position="307"/>
        <end position="330"/>
    </location>
</feature>
<dbReference type="PRINTS" id="PR00762">
    <property type="entry name" value="CLCHANNEL"/>
</dbReference>
<dbReference type="PANTHER" id="PTHR43427">
    <property type="entry name" value="CHLORIDE CHANNEL PROTEIN CLC-E"/>
    <property type="match status" value="1"/>
</dbReference>
<dbReference type="GO" id="GO:0034707">
    <property type="term" value="C:chloride channel complex"/>
    <property type="evidence" value="ECO:0007669"/>
    <property type="project" value="UniProtKB-KW"/>
</dbReference>
<evidence type="ECO:0000256" key="7">
    <source>
        <dbReference type="ARBA" id="ARBA00023173"/>
    </source>
</evidence>
<name>A0A0D6PE63_9PROT</name>
<dbReference type="AlphaFoldDB" id="A0A0D6PE63"/>
<evidence type="ECO:0000256" key="8">
    <source>
        <dbReference type="ARBA" id="ARBA00023214"/>
    </source>
</evidence>
<keyword evidence="5" id="KW-0406">Ion transport</keyword>
<evidence type="ECO:0000256" key="4">
    <source>
        <dbReference type="ARBA" id="ARBA00022989"/>
    </source>
</evidence>
<feature type="transmembrane region" description="Helical" evidence="10">
    <location>
        <begin position="170"/>
        <end position="194"/>
    </location>
</feature>
<evidence type="ECO:0000256" key="2">
    <source>
        <dbReference type="ARBA" id="ARBA00022448"/>
    </source>
</evidence>
<feature type="transmembrane region" description="Helical" evidence="10">
    <location>
        <begin position="243"/>
        <end position="264"/>
    </location>
</feature>
<keyword evidence="8" id="KW-0868">Chloride</keyword>
<feature type="transmembrane region" description="Helical" evidence="10">
    <location>
        <begin position="75"/>
        <end position="96"/>
    </location>
</feature>
<protein>
    <submittedName>
        <fullName evidence="11">Chloride channel protein</fullName>
    </submittedName>
</protein>
<keyword evidence="12" id="KW-1185">Reference proteome</keyword>
<keyword evidence="6 10" id="KW-0472">Membrane</keyword>
<sequence length="587" mass="62411">MDTPSDRPRFVQVPRLLRALVRADEVWLAMLAAVVGLLAGLGVVIINSATRLMHQKLFDLPAGQELSQSPVLDPLRAIAVPMLGGVILGVSLWFLAKIWPRKMVDPIEANAMYGGRMSLLDSLIVAMQTAWSNGVGASVGMEAGYAQLGAGIASWLGKNFRVRRNDLRTLVGCGAAAAIAGAFNAPLCGAFYGIELIIGVYSVATLPFVVIAALVGTLIVQVLGFGAPPLIVNLPPSVPKEAYGIILIEGVACGIAGIVIMRGVTLIEEAIRRSGIPIWLRPLLGGAVVGLLGCLTPKAMSSGHSALHSYINVSFPFLAVAGIFLAKAIASAFSIGTGFRGGLFFASLFLGALFGKVFAGIVWVIPFVTHMPAGLYAIVGMSGLAAAIVGGPMTMTFLALETTANFAVTMAVLAAAIAATITVRRLFGYSFATWRFHLRGEQIRSAVDVGWIHALTVGRMMRPVQATTRPETTLAVFRQEVPLGATQRAIVTDSEGQYAGIVYPAEAAVVTGEGRLVKDILHHQGYFLLPGMNVKEALDRFEKAEADALAVLDGPETRHVLGLLTEQYALRRYNEELDRKRREVSGE</sequence>
<dbReference type="InterPro" id="IPR014743">
    <property type="entry name" value="Cl-channel_core"/>
</dbReference>
<evidence type="ECO:0000256" key="9">
    <source>
        <dbReference type="ARBA" id="ARBA00023303"/>
    </source>
</evidence>
<evidence type="ECO:0000256" key="5">
    <source>
        <dbReference type="ARBA" id="ARBA00023065"/>
    </source>
</evidence>
<proteinExistence type="predicted"/>
<evidence type="ECO:0000313" key="11">
    <source>
        <dbReference type="EMBL" id="GAN80065.1"/>
    </source>
</evidence>
<dbReference type="OrthoDB" id="9814803at2"/>
<feature type="transmembrane region" description="Helical" evidence="10">
    <location>
        <begin position="276"/>
        <end position="295"/>
    </location>
</feature>
<feature type="transmembrane region" description="Helical" evidence="10">
    <location>
        <begin position="206"/>
        <end position="231"/>
    </location>
</feature>
<dbReference type="EMBL" id="BANC01000035">
    <property type="protein sequence ID" value="GAN80065.1"/>
    <property type="molecule type" value="Genomic_DNA"/>
</dbReference>
<evidence type="ECO:0000256" key="10">
    <source>
        <dbReference type="SAM" id="Phobius"/>
    </source>
</evidence>
<dbReference type="Gene3D" id="3.10.580.10">
    <property type="entry name" value="CBS-domain"/>
    <property type="match status" value="1"/>
</dbReference>
<dbReference type="GO" id="GO:0005254">
    <property type="term" value="F:chloride channel activity"/>
    <property type="evidence" value="ECO:0007669"/>
    <property type="project" value="UniProtKB-KW"/>
</dbReference>
<evidence type="ECO:0000313" key="12">
    <source>
        <dbReference type="Proteomes" id="UP000032668"/>
    </source>
</evidence>
<feature type="transmembrane region" description="Helical" evidence="10">
    <location>
        <begin position="342"/>
        <end position="368"/>
    </location>
</feature>
<dbReference type="InterPro" id="IPR046342">
    <property type="entry name" value="CBS_dom_sf"/>
</dbReference>
<dbReference type="InterPro" id="IPR001807">
    <property type="entry name" value="ClC"/>
</dbReference>
<dbReference type="SUPFAM" id="SSF54631">
    <property type="entry name" value="CBS-domain pair"/>
    <property type="match status" value="1"/>
</dbReference>
<keyword evidence="9" id="KW-0407">Ion channel</keyword>
<dbReference type="Gene3D" id="1.10.3080.10">
    <property type="entry name" value="Clc chloride channel"/>
    <property type="match status" value="1"/>
</dbReference>
<dbReference type="CDD" id="cd00400">
    <property type="entry name" value="Voltage_gated_ClC"/>
    <property type="match status" value="1"/>
</dbReference>
<evidence type="ECO:0000256" key="6">
    <source>
        <dbReference type="ARBA" id="ARBA00023136"/>
    </source>
</evidence>
<keyword evidence="7" id="KW-0869">Chloride channel</keyword>
<keyword evidence="2" id="KW-0813">Transport</keyword>
<feature type="transmembrane region" description="Helical" evidence="10">
    <location>
        <begin position="406"/>
        <end position="427"/>
    </location>
</feature>
<organism evidence="11 12">
    <name type="scientific">Acidocella aminolytica 101 = DSM 11237</name>
    <dbReference type="NCBI Taxonomy" id="1120923"/>
    <lineage>
        <taxon>Bacteria</taxon>
        <taxon>Pseudomonadati</taxon>
        <taxon>Pseudomonadota</taxon>
        <taxon>Alphaproteobacteria</taxon>
        <taxon>Acetobacterales</taxon>
        <taxon>Acidocellaceae</taxon>
        <taxon>Acidocella</taxon>
    </lineage>
</organism>
<evidence type="ECO:0000256" key="1">
    <source>
        <dbReference type="ARBA" id="ARBA00004141"/>
    </source>
</evidence>
<keyword evidence="3 10" id="KW-0812">Transmembrane</keyword>
<dbReference type="SUPFAM" id="SSF81340">
    <property type="entry name" value="Clc chloride channel"/>
    <property type="match status" value="1"/>
</dbReference>
<gene>
    <name evidence="11" type="ORF">Aam_035_072</name>
</gene>
<dbReference type="Proteomes" id="UP000032668">
    <property type="component" value="Unassembled WGS sequence"/>
</dbReference>
<dbReference type="Pfam" id="PF00654">
    <property type="entry name" value="Voltage_CLC"/>
    <property type="match status" value="1"/>
</dbReference>
<dbReference type="InterPro" id="IPR050368">
    <property type="entry name" value="ClC-type_chloride_channel"/>
</dbReference>
<accession>A0A0D6PE63</accession>
<reference evidence="11 12" key="1">
    <citation type="submission" date="2012-11" db="EMBL/GenBank/DDBJ databases">
        <title>Whole genome sequence of Acidocella aminolytica 101 = DSM 11237.</title>
        <authorList>
            <person name="Azuma Y."/>
            <person name="Higashiura N."/>
            <person name="Hirakawa H."/>
            <person name="Matsushita K."/>
        </authorList>
    </citation>
    <scope>NUCLEOTIDE SEQUENCE [LARGE SCALE GENOMIC DNA]</scope>
    <source>
        <strain evidence="12">101 / DSM 11237</strain>
    </source>
</reference>
<comment type="caution">
    <text evidence="11">The sequence shown here is derived from an EMBL/GenBank/DDBJ whole genome shotgun (WGS) entry which is preliminary data.</text>
</comment>
<comment type="subcellular location">
    <subcellularLocation>
        <location evidence="1">Membrane</location>
        <topology evidence="1">Multi-pass membrane protein</topology>
    </subcellularLocation>
</comment>
<dbReference type="PANTHER" id="PTHR43427:SF6">
    <property type="entry name" value="CHLORIDE CHANNEL PROTEIN CLC-E"/>
    <property type="match status" value="1"/>
</dbReference>
<dbReference type="RefSeq" id="WP_048878485.1">
    <property type="nucleotide sequence ID" value="NZ_BANC01000035.1"/>
</dbReference>